<name>A0A4S2MUA8_9PEZI</name>
<feature type="region of interest" description="Disordered" evidence="1">
    <location>
        <begin position="28"/>
        <end position="63"/>
    </location>
</feature>
<dbReference type="EMBL" id="ML220127">
    <property type="protein sequence ID" value="TGZ80077.1"/>
    <property type="molecule type" value="Genomic_DNA"/>
</dbReference>
<feature type="region of interest" description="Disordered" evidence="1">
    <location>
        <begin position="116"/>
        <end position="198"/>
    </location>
</feature>
<organism evidence="2 3">
    <name type="scientific">Ascodesmis nigricans</name>
    <dbReference type="NCBI Taxonomy" id="341454"/>
    <lineage>
        <taxon>Eukaryota</taxon>
        <taxon>Fungi</taxon>
        <taxon>Dikarya</taxon>
        <taxon>Ascomycota</taxon>
        <taxon>Pezizomycotina</taxon>
        <taxon>Pezizomycetes</taxon>
        <taxon>Pezizales</taxon>
        <taxon>Ascodesmidaceae</taxon>
        <taxon>Ascodesmis</taxon>
    </lineage>
</organism>
<feature type="compositionally biased region" description="Basic and acidic residues" evidence="1">
    <location>
        <begin position="158"/>
        <end position="172"/>
    </location>
</feature>
<evidence type="ECO:0000256" key="1">
    <source>
        <dbReference type="SAM" id="MobiDB-lite"/>
    </source>
</evidence>
<dbReference type="AlphaFoldDB" id="A0A4S2MUA8"/>
<accession>A0A4S2MUA8</accession>
<evidence type="ECO:0000313" key="3">
    <source>
        <dbReference type="Proteomes" id="UP000298138"/>
    </source>
</evidence>
<feature type="compositionally biased region" description="Basic and acidic residues" evidence="1">
    <location>
        <begin position="132"/>
        <end position="146"/>
    </location>
</feature>
<gene>
    <name evidence="2" type="ORF">EX30DRAFT_372586</name>
</gene>
<keyword evidence="3" id="KW-1185">Reference proteome</keyword>
<protein>
    <submittedName>
        <fullName evidence="2">Uncharacterized protein</fullName>
    </submittedName>
</protein>
<evidence type="ECO:0000313" key="2">
    <source>
        <dbReference type="EMBL" id="TGZ80077.1"/>
    </source>
</evidence>
<dbReference type="InParanoid" id="A0A4S2MUA8"/>
<dbReference type="Proteomes" id="UP000298138">
    <property type="component" value="Unassembled WGS sequence"/>
</dbReference>
<sequence length="198" mass="22546">MSHSTEFPPGFVSVDMLAIYMSMDVDSSRYSSSTRPNARPNTVQYSHYPTTDDAQHEGRVPITSGHRFLGGRHQGERLQNYLQEEDGHLYGTLYGATSRQREQRLQDVETRYREALGLPIPRSSQSDAFIDSEPHMVPREDNRNRPPPEGSWGSTPHHGPEMDTRPGRSRNGEDEDRNPSRYNASEGYSPFGGHHRYD</sequence>
<feature type="compositionally biased region" description="Polar residues" evidence="1">
    <location>
        <begin position="34"/>
        <end position="49"/>
    </location>
</feature>
<proteinExistence type="predicted"/>
<reference evidence="2 3" key="1">
    <citation type="submission" date="2019-04" db="EMBL/GenBank/DDBJ databases">
        <title>Comparative genomics and transcriptomics to analyze fruiting body development in filamentous ascomycetes.</title>
        <authorList>
            <consortium name="DOE Joint Genome Institute"/>
            <person name="Lutkenhaus R."/>
            <person name="Traeger S."/>
            <person name="Breuer J."/>
            <person name="Kuo A."/>
            <person name="Lipzen A."/>
            <person name="Pangilinan J."/>
            <person name="Dilworth D."/>
            <person name="Sandor L."/>
            <person name="Poggeler S."/>
            <person name="Barry K."/>
            <person name="Grigoriev I.V."/>
            <person name="Nowrousian M."/>
        </authorList>
    </citation>
    <scope>NUCLEOTIDE SEQUENCE [LARGE SCALE GENOMIC DNA]</scope>
    <source>
        <strain evidence="2 3">CBS 389.68</strain>
    </source>
</reference>